<keyword evidence="1" id="KW-0472">Membrane</keyword>
<dbReference type="Proteomes" id="UP000231086">
    <property type="component" value="Unassembled WGS sequence"/>
</dbReference>
<accession>A0A2M8KII9</accession>
<organism evidence="2 3">
    <name type="scientific">Candidatus Portnoybacteria bacterium CG10_big_fil_rev_8_21_14_0_10_44_7</name>
    <dbReference type="NCBI Taxonomy" id="1974816"/>
    <lineage>
        <taxon>Bacteria</taxon>
        <taxon>Candidatus Portnoyibacteriota</taxon>
    </lineage>
</organism>
<evidence type="ECO:0000313" key="3">
    <source>
        <dbReference type="Proteomes" id="UP000231086"/>
    </source>
</evidence>
<sequence length="188" mass="21861">MWKNKKMKKIFWPILFLIVVVISLIFYFKWVPETKDKLIYTNKVYGFSVQFKDDILSGGRWEKKEYNWSQIDKAYNSKTSIAIASDNSRFTPTDSFFGGRGELVMTGDILNIEVFDGRLCADRQTDNAEKEFCQNVFSDTQNSGVRKGDWPEGYWVKNNKFIIFFDSPLVEGNNLSDKFSIFVFGSPE</sequence>
<comment type="caution">
    <text evidence="2">The sequence shown here is derived from an EMBL/GenBank/DDBJ whole genome shotgun (WGS) entry which is preliminary data.</text>
</comment>
<reference evidence="3" key="1">
    <citation type="submission" date="2017-09" db="EMBL/GenBank/DDBJ databases">
        <title>Depth-based differentiation of microbial function through sediment-hosted aquifers and enrichment of novel symbionts in the deep terrestrial subsurface.</title>
        <authorList>
            <person name="Probst A.J."/>
            <person name="Ladd B."/>
            <person name="Jarett J.K."/>
            <person name="Geller-Mcgrath D.E."/>
            <person name="Sieber C.M.K."/>
            <person name="Emerson J.B."/>
            <person name="Anantharaman K."/>
            <person name="Thomas B.C."/>
            <person name="Malmstrom R."/>
            <person name="Stieglmeier M."/>
            <person name="Klingl A."/>
            <person name="Woyke T."/>
            <person name="Ryan C.M."/>
            <person name="Banfield J.F."/>
        </authorList>
    </citation>
    <scope>NUCLEOTIDE SEQUENCE [LARGE SCALE GENOMIC DNA]</scope>
</reference>
<keyword evidence="1" id="KW-1133">Transmembrane helix</keyword>
<dbReference type="EMBL" id="PFEA01000037">
    <property type="protein sequence ID" value="PJE59727.1"/>
    <property type="molecule type" value="Genomic_DNA"/>
</dbReference>
<protein>
    <submittedName>
        <fullName evidence="2">Uncharacterized protein</fullName>
    </submittedName>
</protein>
<name>A0A2M8KII9_9BACT</name>
<evidence type="ECO:0000256" key="1">
    <source>
        <dbReference type="SAM" id="Phobius"/>
    </source>
</evidence>
<proteinExistence type="predicted"/>
<feature type="transmembrane region" description="Helical" evidence="1">
    <location>
        <begin position="12"/>
        <end position="30"/>
    </location>
</feature>
<evidence type="ECO:0000313" key="2">
    <source>
        <dbReference type="EMBL" id="PJE59727.1"/>
    </source>
</evidence>
<dbReference type="AlphaFoldDB" id="A0A2M8KII9"/>
<keyword evidence="1" id="KW-0812">Transmembrane</keyword>
<gene>
    <name evidence="2" type="ORF">COU85_02060</name>
</gene>